<reference evidence="14 15" key="1">
    <citation type="submission" date="2016-01" db="EMBL/GenBank/DDBJ databases">
        <title>Genome sequence of the yeast Holleya sinecauda.</title>
        <authorList>
            <person name="Dietrich F.S."/>
        </authorList>
    </citation>
    <scope>NUCLEOTIDE SEQUENCE [LARGE SCALE GENOMIC DNA]</scope>
    <source>
        <strain evidence="14 15">ATCC 58844</strain>
    </source>
</reference>
<sequence>MYGVNTMFNVLYLLAFIPFLCSAVTIKGRLDISPKDITHETVVRSSFKLYQVGNITGTPYKAQAYLKDIHGHFEFTDVPIEAGSTPTYYQLVPQSLDYNLKPNRVLIEIINNGNENNVTINAYQNIFGKEHFPSPDIIYPDELQKLDVDPDIVITYVQAVPWRSYYVSRNPGMFSSGPLASIVNSKYKLAAVITIIALMLLPILVEKFDPEVAQAVREQKLTKVKEQYGK</sequence>
<keyword evidence="7" id="KW-0732">Signal</keyword>
<evidence type="ECO:0000256" key="8">
    <source>
        <dbReference type="ARBA" id="ARBA00022824"/>
    </source>
</evidence>
<protein>
    <recommendedName>
        <fullName evidence="4">Protein SOP4</fullName>
    </recommendedName>
</protein>
<dbReference type="Proteomes" id="UP000243052">
    <property type="component" value="Chromosome vii"/>
</dbReference>
<organism evidence="14 15">
    <name type="scientific">Eremothecium sinecaudum</name>
    <dbReference type="NCBI Taxonomy" id="45286"/>
    <lineage>
        <taxon>Eukaryota</taxon>
        <taxon>Fungi</taxon>
        <taxon>Dikarya</taxon>
        <taxon>Ascomycota</taxon>
        <taxon>Saccharomycotina</taxon>
        <taxon>Saccharomycetes</taxon>
        <taxon>Saccharomycetales</taxon>
        <taxon>Saccharomycetaceae</taxon>
        <taxon>Eremothecium</taxon>
    </lineage>
</organism>
<evidence type="ECO:0000256" key="5">
    <source>
        <dbReference type="ARBA" id="ARBA00022448"/>
    </source>
</evidence>
<keyword evidence="5" id="KW-0813">Transport</keyword>
<dbReference type="GeneID" id="28725384"/>
<comment type="similarity">
    <text evidence="3">Belongs to the SOP4 family.</text>
</comment>
<evidence type="ECO:0000256" key="12">
    <source>
        <dbReference type="ARBA" id="ARBA00023180"/>
    </source>
</evidence>
<keyword evidence="10 13" id="KW-1133">Transmembrane helix</keyword>
<keyword evidence="11 13" id="KW-0472">Membrane</keyword>
<evidence type="ECO:0000313" key="14">
    <source>
        <dbReference type="EMBL" id="AMD22056.1"/>
    </source>
</evidence>
<evidence type="ECO:0000256" key="7">
    <source>
        <dbReference type="ARBA" id="ARBA00022729"/>
    </source>
</evidence>
<dbReference type="OrthoDB" id="27095at2759"/>
<keyword evidence="12" id="KW-0325">Glycoprotein</keyword>
<dbReference type="EMBL" id="CP014247">
    <property type="protein sequence ID" value="AMD22056.1"/>
    <property type="molecule type" value="Genomic_DNA"/>
</dbReference>
<evidence type="ECO:0000256" key="11">
    <source>
        <dbReference type="ARBA" id="ARBA00023136"/>
    </source>
</evidence>
<dbReference type="AlphaFoldDB" id="A0A0X8HV30"/>
<dbReference type="InterPro" id="IPR031395">
    <property type="entry name" value="Sop4"/>
</dbReference>
<dbReference type="Pfam" id="PF17081">
    <property type="entry name" value="SOP4"/>
    <property type="match status" value="1"/>
</dbReference>
<evidence type="ECO:0000256" key="2">
    <source>
        <dbReference type="ARBA" id="ARBA00004115"/>
    </source>
</evidence>
<evidence type="ECO:0000313" key="15">
    <source>
        <dbReference type="Proteomes" id="UP000243052"/>
    </source>
</evidence>
<gene>
    <name evidence="14" type="ORF">AW171_hschr74064</name>
</gene>
<evidence type="ECO:0000256" key="1">
    <source>
        <dbReference type="ARBA" id="ARBA00002205"/>
    </source>
</evidence>
<name>A0A0X8HV30_9SACH</name>
<keyword evidence="9" id="KW-0653">Protein transport</keyword>
<keyword evidence="8" id="KW-0256">Endoplasmic reticulum</keyword>
<proteinExistence type="inferred from homology"/>
<feature type="transmembrane region" description="Helical" evidence="13">
    <location>
        <begin position="6"/>
        <end position="26"/>
    </location>
</feature>
<dbReference type="GO" id="GO:0015031">
    <property type="term" value="P:protein transport"/>
    <property type="evidence" value="ECO:0007669"/>
    <property type="project" value="UniProtKB-KW"/>
</dbReference>
<keyword evidence="15" id="KW-1185">Reference proteome</keyword>
<evidence type="ECO:0000256" key="3">
    <source>
        <dbReference type="ARBA" id="ARBA00007486"/>
    </source>
</evidence>
<dbReference type="GO" id="GO:0005789">
    <property type="term" value="C:endoplasmic reticulum membrane"/>
    <property type="evidence" value="ECO:0007669"/>
    <property type="project" value="UniProtKB-SubCell"/>
</dbReference>
<evidence type="ECO:0000256" key="4">
    <source>
        <dbReference type="ARBA" id="ARBA00020106"/>
    </source>
</evidence>
<comment type="subcellular location">
    <subcellularLocation>
        <location evidence="2">Endoplasmic reticulum membrane</location>
        <topology evidence="2">Single-pass type I membrane protein</topology>
    </subcellularLocation>
</comment>
<evidence type="ECO:0000256" key="9">
    <source>
        <dbReference type="ARBA" id="ARBA00022927"/>
    </source>
</evidence>
<dbReference type="STRING" id="45286.A0A0X8HV30"/>
<comment type="function">
    <text evidence="1">Involved in the export of PMA1, possibly through the monitoring or assisting of PMA1 folding and acquisition of competence to enter vesicles.</text>
</comment>
<evidence type="ECO:0000256" key="10">
    <source>
        <dbReference type="ARBA" id="ARBA00022989"/>
    </source>
</evidence>
<accession>A0A0X8HV30</accession>
<evidence type="ECO:0000256" key="13">
    <source>
        <dbReference type="SAM" id="Phobius"/>
    </source>
</evidence>
<keyword evidence="6 13" id="KW-0812">Transmembrane</keyword>
<evidence type="ECO:0000256" key="6">
    <source>
        <dbReference type="ARBA" id="ARBA00022692"/>
    </source>
</evidence>
<dbReference type="RefSeq" id="XP_017989052.1">
    <property type="nucleotide sequence ID" value="XM_018133785.1"/>
</dbReference>